<sequence>MKEIGQPFQSVVFPEFTIHCLRREGAKFITVSNEAKGDYEYPVPIIDRTQDEPPHFFGVCIAPFYGTEPKWLQIAEFIEHYKIQVDEWMPTRRWHNTSHVGPVGHTVKCIIDPKKVLIMDIHRVTSFYNFDEYRTYGLKPEEGVVR</sequence>
<dbReference type="EC" id="2.4.1.-" evidence="8"/>
<dbReference type="GO" id="GO:0016757">
    <property type="term" value="F:glycosyltransferase activity"/>
    <property type="evidence" value="ECO:0007669"/>
    <property type="project" value="UniProtKB-UniRule"/>
</dbReference>
<dbReference type="AlphaFoldDB" id="A0A0B1SX67"/>
<evidence type="ECO:0000256" key="6">
    <source>
        <dbReference type="ARBA" id="ARBA00022989"/>
    </source>
</evidence>
<evidence type="ECO:0000313" key="10">
    <source>
        <dbReference type="Proteomes" id="UP000053660"/>
    </source>
</evidence>
<accession>A0A0B1SX67</accession>
<evidence type="ECO:0000256" key="1">
    <source>
        <dbReference type="ARBA" id="ARBA00004167"/>
    </source>
</evidence>
<proteinExistence type="inferred from homology"/>
<organism evidence="9 10">
    <name type="scientific">Oesophagostomum dentatum</name>
    <name type="common">Nodular worm</name>
    <dbReference type="NCBI Taxonomy" id="61180"/>
    <lineage>
        <taxon>Eukaryota</taxon>
        <taxon>Metazoa</taxon>
        <taxon>Ecdysozoa</taxon>
        <taxon>Nematoda</taxon>
        <taxon>Chromadorea</taxon>
        <taxon>Rhabditida</taxon>
        <taxon>Rhabditina</taxon>
        <taxon>Rhabditomorpha</taxon>
        <taxon>Strongyloidea</taxon>
        <taxon>Strongylidae</taxon>
        <taxon>Oesophagostomum</taxon>
    </lineage>
</organism>
<dbReference type="PANTHER" id="PTHR21461">
    <property type="entry name" value="GLYCOSYLTRANSFERASE FAMILY 92 PROTEIN"/>
    <property type="match status" value="1"/>
</dbReference>
<evidence type="ECO:0000256" key="8">
    <source>
        <dbReference type="RuleBase" id="RU366017"/>
    </source>
</evidence>
<dbReference type="InterPro" id="IPR008166">
    <property type="entry name" value="Glyco_transf_92"/>
</dbReference>
<dbReference type="Proteomes" id="UP000053660">
    <property type="component" value="Unassembled WGS sequence"/>
</dbReference>
<evidence type="ECO:0000256" key="2">
    <source>
        <dbReference type="ARBA" id="ARBA00007647"/>
    </source>
</evidence>
<keyword evidence="5" id="KW-0812">Transmembrane</keyword>
<evidence type="ECO:0000256" key="5">
    <source>
        <dbReference type="ARBA" id="ARBA00022692"/>
    </source>
</evidence>
<dbReference type="OrthoDB" id="5849533at2759"/>
<keyword evidence="4 8" id="KW-0808">Transferase</keyword>
<keyword evidence="10" id="KW-1185">Reference proteome</keyword>
<keyword evidence="7" id="KW-0472">Membrane</keyword>
<reference evidence="9 10" key="1">
    <citation type="submission" date="2014-03" db="EMBL/GenBank/DDBJ databases">
        <title>Draft genome of the hookworm Oesophagostomum dentatum.</title>
        <authorList>
            <person name="Mitreva M."/>
        </authorList>
    </citation>
    <scope>NUCLEOTIDE SEQUENCE [LARGE SCALE GENOMIC DNA]</scope>
    <source>
        <strain evidence="9 10">OD-Hann</strain>
    </source>
</reference>
<dbReference type="Pfam" id="PF01697">
    <property type="entry name" value="Glyco_transf_92"/>
    <property type="match status" value="1"/>
</dbReference>
<comment type="subcellular location">
    <subcellularLocation>
        <location evidence="1">Membrane</location>
        <topology evidence="1">Single-pass membrane protein</topology>
    </subcellularLocation>
</comment>
<dbReference type="GO" id="GO:0016020">
    <property type="term" value="C:membrane"/>
    <property type="evidence" value="ECO:0007669"/>
    <property type="project" value="UniProtKB-SubCell"/>
</dbReference>
<evidence type="ECO:0000256" key="4">
    <source>
        <dbReference type="ARBA" id="ARBA00022679"/>
    </source>
</evidence>
<gene>
    <name evidence="9" type="ORF">OESDEN_12123</name>
</gene>
<comment type="similarity">
    <text evidence="2 8">Belongs to the glycosyltransferase 92 family.</text>
</comment>
<dbReference type="EMBL" id="KN556460">
    <property type="protein sequence ID" value="KHJ88087.1"/>
    <property type="molecule type" value="Genomic_DNA"/>
</dbReference>
<evidence type="ECO:0000256" key="3">
    <source>
        <dbReference type="ARBA" id="ARBA00022676"/>
    </source>
</evidence>
<evidence type="ECO:0000256" key="7">
    <source>
        <dbReference type="ARBA" id="ARBA00023136"/>
    </source>
</evidence>
<evidence type="ECO:0000313" key="9">
    <source>
        <dbReference type="EMBL" id="KHJ88087.1"/>
    </source>
</evidence>
<protein>
    <recommendedName>
        <fullName evidence="8">Glycosyltransferase family 92 protein</fullName>
        <ecNumber evidence="8">2.4.1.-</ecNumber>
    </recommendedName>
</protein>
<keyword evidence="6" id="KW-1133">Transmembrane helix</keyword>
<name>A0A0B1SX67_OESDE</name>
<dbReference type="GO" id="GO:0005737">
    <property type="term" value="C:cytoplasm"/>
    <property type="evidence" value="ECO:0007669"/>
    <property type="project" value="TreeGrafter"/>
</dbReference>
<dbReference type="PANTHER" id="PTHR21461:SF40">
    <property type="entry name" value="GLYCOSYLTRANSFERASE FAMILY 92 PROTEIN"/>
    <property type="match status" value="1"/>
</dbReference>
<keyword evidence="3 8" id="KW-0328">Glycosyltransferase</keyword>